<evidence type="ECO:0000256" key="6">
    <source>
        <dbReference type="ARBA" id="ARBA00023136"/>
    </source>
</evidence>
<dbReference type="GO" id="GO:0015408">
    <property type="term" value="F:ABC-type ferric iron transporter activity"/>
    <property type="evidence" value="ECO:0007669"/>
    <property type="project" value="InterPro"/>
</dbReference>
<evidence type="ECO:0000259" key="7">
    <source>
        <dbReference type="PROSITE" id="PS50893"/>
    </source>
</evidence>
<evidence type="ECO:0000256" key="4">
    <source>
        <dbReference type="ARBA" id="ARBA00022840"/>
    </source>
</evidence>
<dbReference type="GO" id="GO:0016887">
    <property type="term" value="F:ATP hydrolysis activity"/>
    <property type="evidence" value="ECO:0007669"/>
    <property type="project" value="InterPro"/>
</dbReference>
<dbReference type="InterPro" id="IPR008995">
    <property type="entry name" value="Mo/tungstate-bd_C_term_dom"/>
</dbReference>
<dbReference type="EMBL" id="CP016782">
    <property type="protein sequence ID" value="ASY27894.1"/>
    <property type="molecule type" value="Genomic_DNA"/>
</dbReference>
<dbReference type="PROSITE" id="PS00211">
    <property type="entry name" value="ABC_TRANSPORTER_1"/>
    <property type="match status" value="1"/>
</dbReference>
<dbReference type="SUPFAM" id="SSF50331">
    <property type="entry name" value="MOP-like"/>
    <property type="match status" value="1"/>
</dbReference>
<proteinExistence type="predicted"/>
<protein>
    <submittedName>
        <fullName evidence="8">Glycerol transport system ATP-binding protein</fullName>
    </submittedName>
</protein>
<evidence type="ECO:0000256" key="3">
    <source>
        <dbReference type="ARBA" id="ARBA00022741"/>
    </source>
</evidence>
<dbReference type="SMART" id="SM00382">
    <property type="entry name" value="AAA"/>
    <property type="match status" value="1"/>
</dbReference>
<keyword evidence="1" id="KW-0813">Transport</keyword>
<evidence type="ECO:0000256" key="2">
    <source>
        <dbReference type="ARBA" id="ARBA00022475"/>
    </source>
</evidence>
<dbReference type="RefSeq" id="WP_095698192.1">
    <property type="nucleotide sequence ID" value="NZ_CP016782.1"/>
</dbReference>
<organism evidence="8 9">
    <name type="scientific">Candidatus Planktophila limnetica</name>
    <dbReference type="NCBI Taxonomy" id="573600"/>
    <lineage>
        <taxon>Bacteria</taxon>
        <taxon>Bacillati</taxon>
        <taxon>Actinomycetota</taxon>
        <taxon>Actinomycetes</taxon>
        <taxon>Candidatus Nanopelagicales</taxon>
        <taxon>Candidatus Nanopelagicaceae</taxon>
        <taxon>Candidatus Planktophila</taxon>
    </lineage>
</organism>
<dbReference type="GO" id="GO:0005524">
    <property type="term" value="F:ATP binding"/>
    <property type="evidence" value="ECO:0007669"/>
    <property type="project" value="UniProtKB-KW"/>
</dbReference>
<dbReference type="Gene3D" id="2.40.50.140">
    <property type="entry name" value="Nucleic acid-binding proteins"/>
    <property type="match status" value="1"/>
</dbReference>
<name>A0A249LG31_9ACTN</name>
<dbReference type="Pfam" id="PF08402">
    <property type="entry name" value="TOBE_2"/>
    <property type="match status" value="1"/>
</dbReference>
<dbReference type="InterPro" id="IPR017871">
    <property type="entry name" value="ABC_transporter-like_CS"/>
</dbReference>
<accession>A0A249LG31</accession>
<keyword evidence="2" id="KW-1003">Cell membrane</keyword>
<keyword evidence="3" id="KW-0547">Nucleotide-binding</keyword>
<dbReference type="PROSITE" id="PS50893">
    <property type="entry name" value="ABC_TRANSPORTER_2"/>
    <property type="match status" value="1"/>
</dbReference>
<keyword evidence="9" id="KW-1185">Reference proteome</keyword>
<dbReference type="Pfam" id="PF00005">
    <property type="entry name" value="ABC_tran"/>
    <property type="match status" value="1"/>
</dbReference>
<dbReference type="SUPFAM" id="SSF52540">
    <property type="entry name" value="P-loop containing nucleoside triphosphate hydrolases"/>
    <property type="match status" value="1"/>
</dbReference>
<dbReference type="InterPro" id="IPR047641">
    <property type="entry name" value="ABC_transpr_MalK/UgpC-like"/>
</dbReference>
<evidence type="ECO:0000313" key="8">
    <source>
        <dbReference type="EMBL" id="ASY27894.1"/>
    </source>
</evidence>
<dbReference type="Proteomes" id="UP000217221">
    <property type="component" value="Chromosome"/>
</dbReference>
<dbReference type="Gene3D" id="3.40.50.300">
    <property type="entry name" value="P-loop containing nucleotide triphosphate hydrolases"/>
    <property type="match status" value="1"/>
</dbReference>
<dbReference type="InterPro" id="IPR003593">
    <property type="entry name" value="AAA+_ATPase"/>
</dbReference>
<dbReference type="PANTHER" id="PTHR43875:SF15">
    <property type="entry name" value="TREHALOSE IMPORT ATP-BINDING PROTEIN SUGC"/>
    <property type="match status" value="1"/>
</dbReference>
<dbReference type="InterPro" id="IPR015853">
    <property type="entry name" value="ABC_transpr_FbpC"/>
</dbReference>
<keyword evidence="5" id="KW-1278">Translocase</keyword>
<dbReference type="AlphaFoldDB" id="A0A249LG31"/>
<keyword evidence="4 8" id="KW-0067">ATP-binding</keyword>
<evidence type="ECO:0000313" key="9">
    <source>
        <dbReference type="Proteomes" id="UP000217221"/>
    </source>
</evidence>
<evidence type="ECO:0000256" key="1">
    <source>
        <dbReference type="ARBA" id="ARBA00022448"/>
    </source>
</evidence>
<dbReference type="InterPro" id="IPR027417">
    <property type="entry name" value="P-loop_NTPase"/>
</dbReference>
<evidence type="ECO:0000256" key="5">
    <source>
        <dbReference type="ARBA" id="ARBA00022967"/>
    </source>
</evidence>
<feature type="domain" description="ABC transporter" evidence="7">
    <location>
        <begin position="3"/>
        <end position="234"/>
    </location>
</feature>
<dbReference type="KEGG" id="plim:PHILAsVB114_04485"/>
<dbReference type="CDD" id="cd03259">
    <property type="entry name" value="ABC_Carb_Solutes_like"/>
    <property type="match status" value="1"/>
</dbReference>
<dbReference type="Gene3D" id="2.40.50.100">
    <property type="match status" value="1"/>
</dbReference>
<gene>
    <name evidence="8" type="ORF">PHILAsVB114_04485</name>
</gene>
<dbReference type="PANTHER" id="PTHR43875">
    <property type="entry name" value="MALTODEXTRIN IMPORT ATP-BINDING PROTEIN MSMX"/>
    <property type="match status" value="1"/>
</dbReference>
<dbReference type="InterPro" id="IPR013611">
    <property type="entry name" value="Transp-assoc_OB_typ2"/>
</dbReference>
<dbReference type="InterPro" id="IPR012340">
    <property type="entry name" value="NA-bd_OB-fold"/>
</dbReference>
<dbReference type="InterPro" id="IPR003439">
    <property type="entry name" value="ABC_transporter-like_ATP-bd"/>
</dbReference>
<keyword evidence="6" id="KW-0472">Membrane</keyword>
<dbReference type="GO" id="GO:0055052">
    <property type="term" value="C:ATP-binding cassette (ABC) transporter complex, substrate-binding subunit-containing"/>
    <property type="evidence" value="ECO:0007669"/>
    <property type="project" value="TreeGrafter"/>
</dbReference>
<sequence>MSLVAKNLTLLHNGEVFLDDISFTASPGITVLVGPTLSGKTTLMRALAGLIKTDSGSVSVNGVDVGLTSVKDRSVSFVYQQFINYPSLSVFDNIASPLRVLKPKISKEEIESRVHEVAAMLRITELLDRKPSALSGGQQQRVAIARSLARKSDVVLLDEPLANLDFKLREQLRDELQRIFADADMMVIYSTAEPLEALDMAAHTIVMNEGRVEQDGNALDLYARPKNLPVALAMSDPPLNLIASSVATSNSESLGRVLSDKFGGTFTLGIRPHNIALQSAGANDIGISGKVRISEITGSSTYLHLDLENAQKIVLELDGAQNFTSGSTMTVFLDRSAVYGFDPKTGTTLFAPAAVR</sequence>
<dbReference type="OrthoDB" id="394852at2"/>
<reference evidence="8 9" key="1">
    <citation type="submission" date="2016-07" db="EMBL/GenBank/DDBJ databases">
        <title>High microdiversification within the ubiquitous acI lineage of Actinobacteria.</title>
        <authorList>
            <person name="Neuenschwander S.M."/>
            <person name="Salcher M."/>
            <person name="Ghai R."/>
            <person name="Pernthaler J."/>
        </authorList>
    </citation>
    <scope>NUCLEOTIDE SEQUENCE [LARGE SCALE GENOMIC DNA]</scope>
    <source>
        <strain evidence="8">MMS-VB-114</strain>
    </source>
</reference>